<dbReference type="SUPFAM" id="SSF47616">
    <property type="entry name" value="GST C-terminal domain-like"/>
    <property type="match status" value="1"/>
</dbReference>
<dbReference type="SUPFAM" id="SSF52833">
    <property type="entry name" value="Thioredoxin-like"/>
    <property type="match status" value="1"/>
</dbReference>
<dbReference type="InterPro" id="IPR004045">
    <property type="entry name" value="Glutathione_S-Trfase_N"/>
</dbReference>
<dbReference type="PANTHER" id="PTHR12782">
    <property type="entry name" value="MICROSOMAL PROSTAGLANDIN E SYNTHASE-2"/>
    <property type="match status" value="1"/>
</dbReference>
<proteinExistence type="predicted"/>
<dbReference type="PANTHER" id="PTHR12782:SF5">
    <property type="entry name" value="PROSTAGLANDIN E SYNTHASE 2"/>
    <property type="match status" value="1"/>
</dbReference>
<organism evidence="2">
    <name type="scientific">uncultured Poseidoniia archaeon</name>
    <dbReference type="NCBI Taxonomy" id="1697135"/>
    <lineage>
        <taxon>Archaea</taxon>
        <taxon>Methanobacteriati</taxon>
        <taxon>Thermoplasmatota</taxon>
        <taxon>Candidatus Poseidoniia</taxon>
        <taxon>environmental samples</taxon>
    </lineage>
</organism>
<dbReference type="Pfam" id="PF13417">
    <property type="entry name" value="GST_N_3"/>
    <property type="match status" value="1"/>
</dbReference>
<dbReference type="PROSITE" id="PS00195">
    <property type="entry name" value="GLUTAREDOXIN_1"/>
    <property type="match status" value="1"/>
</dbReference>
<reference evidence="2" key="2">
    <citation type="journal article" date="2015" name="ISME J.">
        <title>A new class of marine Euryarchaeota group II from the Mediterranean deep chlorophyll maximum.</title>
        <authorList>
            <person name="Martin-Cuadrado A.B."/>
            <person name="Garcia-Heredia I."/>
            <person name="Molto A.G."/>
            <person name="Lopez-Ubeda R."/>
            <person name="Kimes N."/>
            <person name="Lopez-Garcia P."/>
            <person name="Moreira D."/>
            <person name="Rodriguez-Valera F."/>
        </authorList>
    </citation>
    <scope>NUCLEOTIDE SEQUENCE</scope>
</reference>
<dbReference type="EMBL" id="KP211837">
    <property type="protein sequence ID" value="ANV79531.1"/>
    <property type="molecule type" value="Genomic_DNA"/>
</dbReference>
<dbReference type="InterPro" id="IPR036282">
    <property type="entry name" value="Glutathione-S-Trfase_C_sf"/>
</dbReference>
<feature type="domain" description="GST N-terminal" evidence="1">
    <location>
        <begin position="25"/>
        <end position="102"/>
    </location>
</feature>
<accession>A0A1B1TB59</accession>
<dbReference type="InterPro" id="IPR011767">
    <property type="entry name" value="GLR_AS"/>
</dbReference>
<protein>
    <submittedName>
        <fullName evidence="2">Microsomal prostaglandin-E synthase 2 (PTGES2)</fullName>
    </submittedName>
</protein>
<dbReference type="Gene3D" id="3.40.30.10">
    <property type="entry name" value="Glutaredoxin"/>
    <property type="match status" value="1"/>
</dbReference>
<dbReference type="AlphaFoldDB" id="A0A1B1TB59"/>
<evidence type="ECO:0000259" key="1">
    <source>
        <dbReference type="PROSITE" id="PS50404"/>
    </source>
</evidence>
<dbReference type="Gene3D" id="1.20.1050.10">
    <property type="match status" value="1"/>
</dbReference>
<name>A0A1B1TB59_9ARCH</name>
<dbReference type="InterPro" id="IPR036249">
    <property type="entry name" value="Thioredoxin-like_sf"/>
</dbReference>
<evidence type="ECO:0000313" key="2">
    <source>
        <dbReference type="EMBL" id="ANV79531.1"/>
    </source>
</evidence>
<dbReference type="PROSITE" id="PS50404">
    <property type="entry name" value="GST_NTER"/>
    <property type="match status" value="1"/>
</dbReference>
<reference evidence="2" key="1">
    <citation type="submission" date="2014-11" db="EMBL/GenBank/DDBJ databases">
        <authorList>
            <person name="Zhu J."/>
            <person name="Qi W."/>
            <person name="Song R."/>
        </authorList>
    </citation>
    <scope>NUCLEOTIDE SEQUENCE</scope>
</reference>
<sequence length="248" mass="28390">MADSITNEPTSGIQEVKVPDKLVDNLPTLYCYETCPFCFKVKALLGSRGIKYSKVEVNPMKHTELQWSNWKKVPVFIDSDGTQVNDSNFILHYIDERGDNKFPRHGMDEKQDEWMDFSNSILGKSIVAVIYSSYFTSLKALDYVTKVDNFSFTSRIINKWLGAIIMFFVGRSRAKKFPLKPRDNLKLQLDNMAKGFEGEFFGGDLPNGADFANYGILRSMQGLYGFDILESHDLVQPWYVRMQKLSGI</sequence>
<dbReference type="PROSITE" id="PS51354">
    <property type="entry name" value="GLUTAREDOXIN_2"/>
    <property type="match status" value="1"/>
</dbReference>